<sequence>MSPDAVHHQDNSIILSDSNLLKTHTTILDQGNPEEKRQEILDYFHKTFSLYETLFECLKGDNAFYTRANSLRHPLIFYYGHTAVFFINKLNVAKFIDTRIDETLESTLAIGVDEMSWDDLNENNYTWPTPKKVKAYRDKVRTLVDHFIRTCDLSVPIKQTDPLWIIMMGIEHERIHLETSAVLIRELPLDKIRPHRIWSKICQSSGEAPKNDLLPINGGKLTLGKGQNNQHFGWDNEYGYHKVEIKDFKASKYLVSNQEYFEFVKDNGYGRENFWTEEGWKWVSYREAKAPAYWVKHNGEFRYRTMLEVIPMPWNWPVDINYLEAKAFCNWKSEKTGLSIRLPTEAEWYQLRTLEPNDQSTWHKAPGNINLEQEMSPCPVNRNEFAQGFFDIIGNVWQWTETAIDGYEGFAVHPIYDDFSTPTFDGKHNVFKGGCWISTGNYALKDSRYAFRRHFFQYSGLRYVEAPELHETEVNMYETDDIVAQYIEFHYGEEYFKVPNFPVACAQICLTHTKEARRERALDLGCATGRASFELAKAYNHVDAIDFSARLIQAPSALQQKGTQRYTIQDEGELVSYKEINLDDFEGYPDIKDKISFMQGDACNLASKYTNYDLVFAGNLIDRLYDPQKFIASIKDRIRSGGYLILASPYTWLKDFTERDNWLGGFKANTGENYTTLDGLRDALAPEFELTDQPVDVPFVIRETKRKYQHTLAELSVWKKIS</sequence>
<accession>A0A0H2MUQ3</accession>
<keyword evidence="1" id="KW-0560">Oxidoreductase</keyword>
<dbReference type="Gene3D" id="3.40.50.150">
    <property type="entry name" value="Vaccinia Virus protein VP39"/>
    <property type="match status" value="1"/>
</dbReference>
<dbReference type="GO" id="GO:0120147">
    <property type="term" value="F:formylglycine-generating oxidase activity"/>
    <property type="evidence" value="ECO:0007669"/>
    <property type="project" value="TreeGrafter"/>
</dbReference>
<evidence type="ECO:0000259" key="4">
    <source>
        <dbReference type="Pfam" id="PF03781"/>
    </source>
</evidence>
<dbReference type="PANTHER" id="PTHR23150:SF26">
    <property type="entry name" value="GENERIC METHYLTRANSFERASE"/>
    <property type="match status" value="1"/>
</dbReference>
<dbReference type="Pfam" id="PF03781">
    <property type="entry name" value="FGE-sulfatase"/>
    <property type="match status" value="1"/>
</dbReference>
<keyword evidence="7" id="KW-0489">Methyltransferase</keyword>
<evidence type="ECO:0000256" key="2">
    <source>
        <dbReference type="ARBA" id="ARBA00023004"/>
    </source>
</evidence>
<dbReference type="GO" id="GO:0008757">
    <property type="term" value="F:S-adenosylmethionine-dependent methyltransferase activity"/>
    <property type="evidence" value="ECO:0007669"/>
    <property type="project" value="InterPro"/>
</dbReference>
<gene>
    <name evidence="7" type="ORF">WH96_11715</name>
</gene>
<evidence type="ECO:0000256" key="1">
    <source>
        <dbReference type="ARBA" id="ARBA00023002"/>
    </source>
</evidence>
<dbReference type="SUPFAM" id="SSF53335">
    <property type="entry name" value="S-adenosyl-L-methionine-dependent methyltransferases"/>
    <property type="match status" value="1"/>
</dbReference>
<dbReference type="STRING" id="1489064.WH96_11715"/>
<keyword evidence="2" id="KW-0408">Iron</keyword>
<dbReference type="InterPro" id="IPR027625">
    <property type="entry name" value="OvoA_Cterm"/>
</dbReference>
<comment type="pathway">
    <text evidence="3">Amino-acid biosynthesis; ergothioneine biosynthesis.</text>
</comment>
<feature type="domain" description="Methyltransferase type 11" evidence="5">
    <location>
        <begin position="522"/>
        <end position="646"/>
    </location>
</feature>
<dbReference type="EMBL" id="LAQL01000007">
    <property type="protein sequence ID" value="KLN60410.1"/>
    <property type="molecule type" value="Genomic_DNA"/>
</dbReference>
<evidence type="ECO:0000313" key="8">
    <source>
        <dbReference type="Proteomes" id="UP000035444"/>
    </source>
</evidence>
<protein>
    <submittedName>
        <fullName evidence="7">SAM-dependent methyltransferase</fullName>
    </submittedName>
</protein>
<dbReference type="Pfam" id="PF08241">
    <property type="entry name" value="Methyltransf_11"/>
    <property type="match status" value="1"/>
</dbReference>
<dbReference type="FunFam" id="3.90.1580.10:FF:000006">
    <property type="entry name" value="Generic methyltransferase, putative"/>
    <property type="match status" value="1"/>
</dbReference>
<dbReference type="CDD" id="cd02440">
    <property type="entry name" value="AdoMet_MTases"/>
    <property type="match status" value="1"/>
</dbReference>
<dbReference type="PANTHER" id="PTHR23150">
    <property type="entry name" value="SULFATASE MODIFYING FACTOR 1, 2"/>
    <property type="match status" value="1"/>
</dbReference>
<keyword evidence="8" id="KW-1185">Reference proteome</keyword>
<dbReference type="NCBIfam" id="TIGR04344">
    <property type="entry name" value="ovoA_Nterm"/>
    <property type="match status" value="1"/>
</dbReference>
<dbReference type="SUPFAM" id="SSF56436">
    <property type="entry name" value="C-type lectin-like"/>
    <property type="match status" value="1"/>
</dbReference>
<proteinExistence type="predicted"/>
<keyword evidence="7" id="KW-0808">Transferase</keyword>
<dbReference type="OrthoDB" id="9768004at2"/>
<dbReference type="Gene3D" id="3.90.1580.10">
    <property type="entry name" value="paralog of FGE (formylglycine-generating enzyme)"/>
    <property type="match status" value="1"/>
</dbReference>
<dbReference type="Proteomes" id="UP000035444">
    <property type="component" value="Unassembled WGS sequence"/>
</dbReference>
<feature type="domain" description="DinB-like" evidence="6">
    <location>
        <begin position="44"/>
        <end position="179"/>
    </location>
</feature>
<dbReference type="InterPro" id="IPR029063">
    <property type="entry name" value="SAM-dependent_MTases_sf"/>
</dbReference>
<reference evidence="7 8" key="1">
    <citation type="submission" date="2015-03" db="EMBL/GenBank/DDBJ databases">
        <title>Genome Sequence of Kiloniella spongiae MEBiC09566, isolated from a marine sponge.</title>
        <authorList>
            <person name="Shao Z."/>
            <person name="Wang L."/>
            <person name="Li X."/>
        </authorList>
    </citation>
    <scope>NUCLEOTIDE SEQUENCE [LARGE SCALE GENOMIC DNA]</scope>
    <source>
        <strain evidence="7 8">MEBiC09566</strain>
    </source>
</reference>
<evidence type="ECO:0000256" key="3">
    <source>
        <dbReference type="ARBA" id="ARBA00037882"/>
    </source>
</evidence>
<dbReference type="InterPro" id="IPR042095">
    <property type="entry name" value="SUMF_sf"/>
</dbReference>
<dbReference type="AlphaFoldDB" id="A0A0H2MUQ3"/>
<dbReference type="RefSeq" id="WP_047764375.1">
    <property type="nucleotide sequence ID" value="NZ_LAQL01000007.1"/>
</dbReference>
<dbReference type="InterPro" id="IPR051043">
    <property type="entry name" value="Sulfatase_Mod_Factor_Kinase"/>
</dbReference>
<feature type="domain" description="Sulfatase-modifying factor enzyme-like" evidence="4">
    <location>
        <begin position="211"/>
        <end position="449"/>
    </location>
</feature>
<comment type="caution">
    <text evidence="7">The sequence shown here is derived from an EMBL/GenBank/DDBJ whole genome shotgun (WGS) entry which is preliminary data.</text>
</comment>
<dbReference type="InterPro" id="IPR027577">
    <property type="entry name" value="OvoA_Nterm"/>
</dbReference>
<evidence type="ECO:0000259" key="6">
    <source>
        <dbReference type="Pfam" id="PF12867"/>
    </source>
</evidence>
<dbReference type="Pfam" id="PF12867">
    <property type="entry name" value="DinB_2"/>
    <property type="match status" value="1"/>
</dbReference>
<dbReference type="InterPro" id="IPR024775">
    <property type="entry name" value="DinB-like"/>
</dbReference>
<dbReference type="NCBIfam" id="TIGR04345">
    <property type="entry name" value="ovoA_Cterm"/>
    <property type="match status" value="1"/>
</dbReference>
<evidence type="ECO:0000259" key="5">
    <source>
        <dbReference type="Pfam" id="PF08241"/>
    </source>
</evidence>
<dbReference type="InterPro" id="IPR016187">
    <property type="entry name" value="CTDL_fold"/>
</dbReference>
<dbReference type="PATRIC" id="fig|1489064.4.peg.3661"/>
<dbReference type="GO" id="GO:0032259">
    <property type="term" value="P:methylation"/>
    <property type="evidence" value="ECO:0007669"/>
    <property type="project" value="UniProtKB-KW"/>
</dbReference>
<evidence type="ECO:0000313" key="7">
    <source>
        <dbReference type="EMBL" id="KLN60410.1"/>
    </source>
</evidence>
<name>A0A0H2MUQ3_9PROT</name>
<dbReference type="InterPro" id="IPR013216">
    <property type="entry name" value="Methyltransf_11"/>
</dbReference>
<organism evidence="7 8">
    <name type="scientific">Kiloniella spongiae</name>
    <dbReference type="NCBI Taxonomy" id="1489064"/>
    <lineage>
        <taxon>Bacteria</taxon>
        <taxon>Pseudomonadati</taxon>
        <taxon>Pseudomonadota</taxon>
        <taxon>Alphaproteobacteria</taxon>
        <taxon>Rhodospirillales</taxon>
        <taxon>Kiloniellaceae</taxon>
        <taxon>Kiloniella</taxon>
    </lineage>
</organism>
<dbReference type="InterPro" id="IPR005532">
    <property type="entry name" value="SUMF_dom"/>
</dbReference>